<name>A0A1F8ATB0_9BACT</name>
<reference evidence="2 3" key="1">
    <citation type="journal article" date="2016" name="Nat. Commun.">
        <title>Thousands of microbial genomes shed light on interconnected biogeochemical processes in an aquifer system.</title>
        <authorList>
            <person name="Anantharaman K."/>
            <person name="Brown C.T."/>
            <person name="Hug L.A."/>
            <person name="Sharon I."/>
            <person name="Castelle C.J."/>
            <person name="Probst A.J."/>
            <person name="Thomas B.C."/>
            <person name="Singh A."/>
            <person name="Wilkins M.J."/>
            <person name="Karaoz U."/>
            <person name="Brodie E.L."/>
            <person name="Williams K.H."/>
            <person name="Hubbard S.S."/>
            <person name="Banfield J.F."/>
        </authorList>
    </citation>
    <scope>NUCLEOTIDE SEQUENCE [LARGE SCALE GENOMIC DNA]</scope>
</reference>
<dbReference type="PANTHER" id="PTHR43102">
    <property type="entry name" value="SLR1143 PROTEIN"/>
    <property type="match status" value="1"/>
</dbReference>
<dbReference type="SUPFAM" id="SSF55781">
    <property type="entry name" value="GAF domain-like"/>
    <property type="match status" value="1"/>
</dbReference>
<gene>
    <name evidence="2" type="ORF">A3E44_05060</name>
</gene>
<dbReference type="Pfam" id="PF01590">
    <property type="entry name" value="GAF"/>
    <property type="match status" value="1"/>
</dbReference>
<evidence type="ECO:0000313" key="3">
    <source>
        <dbReference type="Proteomes" id="UP000178603"/>
    </source>
</evidence>
<dbReference type="PANTHER" id="PTHR43102:SF2">
    <property type="entry name" value="GAF DOMAIN-CONTAINING PROTEIN"/>
    <property type="match status" value="1"/>
</dbReference>
<dbReference type="InterPro" id="IPR003018">
    <property type="entry name" value="GAF"/>
</dbReference>
<comment type="caution">
    <text evidence="2">The sequence shown here is derived from an EMBL/GenBank/DDBJ whole genome shotgun (WGS) entry which is preliminary data.</text>
</comment>
<protein>
    <recommendedName>
        <fullName evidence="1">GAF domain-containing protein</fullName>
    </recommendedName>
</protein>
<organism evidence="2 3">
    <name type="scientific">Candidatus Woesebacteria bacterium RIFCSPHIGHO2_12_FULL_41_24</name>
    <dbReference type="NCBI Taxonomy" id="1802510"/>
    <lineage>
        <taxon>Bacteria</taxon>
        <taxon>Candidatus Woeseibacteriota</taxon>
    </lineage>
</organism>
<dbReference type="AlphaFoldDB" id="A0A1F8ATB0"/>
<evidence type="ECO:0000313" key="2">
    <source>
        <dbReference type="EMBL" id="OGM54987.1"/>
    </source>
</evidence>
<feature type="domain" description="GAF" evidence="1">
    <location>
        <begin position="26"/>
        <end position="168"/>
    </location>
</feature>
<proteinExistence type="predicted"/>
<evidence type="ECO:0000259" key="1">
    <source>
        <dbReference type="SMART" id="SM00065"/>
    </source>
</evidence>
<sequence>MQSSAIADDEIQRLASLQGLKILDTPLEARFDRITLTALRMFKVSISTITLVDSNREWYKSCHGVSERERDRMISFCGHAILTNDILVIDDTKKDNRFADNPMVAGPPYIRFYAGVPIHSIDGKKVGVFCIKDTKPIKLTEGETYLLQTLASWAEVELNINELTHILDSFRKGRMQSVDKDRIGVLLNRLLHRDIIDNLRSLRVGFNMTISEDEKVKYGINEDMFDHLEQLIFDTQKVYS</sequence>
<dbReference type="SMART" id="SM00065">
    <property type="entry name" value="GAF"/>
    <property type="match status" value="1"/>
</dbReference>
<dbReference type="EMBL" id="MGGW01000007">
    <property type="protein sequence ID" value="OGM54987.1"/>
    <property type="molecule type" value="Genomic_DNA"/>
</dbReference>
<dbReference type="Proteomes" id="UP000178603">
    <property type="component" value="Unassembled WGS sequence"/>
</dbReference>
<dbReference type="InterPro" id="IPR029016">
    <property type="entry name" value="GAF-like_dom_sf"/>
</dbReference>
<accession>A0A1F8ATB0</accession>
<dbReference type="Gene3D" id="3.30.450.40">
    <property type="match status" value="1"/>
</dbReference>